<sequence length="112" mass="12890">MISNPKSALNKRVTVNGYFVSSGDSWLYLTSEHANVRDTLSAVNILDDTETGELNDTECNNGWVKIHGYYLAVFNKERREVQGRLIVDRMFSHAKGKYCWERKKAFPVEMLN</sequence>
<evidence type="ECO:0000313" key="2">
    <source>
        <dbReference type="Proteomes" id="UP000004374"/>
    </source>
</evidence>
<name>I1E2D3_9GAMM</name>
<accession>I1E2D3</accession>
<dbReference type="AlphaFoldDB" id="I1E2D3"/>
<organism evidence="1 2">
    <name type="scientific">Rheinheimera nanhaiensis E407-8</name>
    <dbReference type="NCBI Taxonomy" id="562729"/>
    <lineage>
        <taxon>Bacteria</taxon>
        <taxon>Pseudomonadati</taxon>
        <taxon>Pseudomonadota</taxon>
        <taxon>Gammaproteobacteria</taxon>
        <taxon>Chromatiales</taxon>
        <taxon>Chromatiaceae</taxon>
        <taxon>Rheinheimera</taxon>
    </lineage>
</organism>
<evidence type="ECO:0000313" key="1">
    <source>
        <dbReference type="EMBL" id="GAB60461.1"/>
    </source>
</evidence>
<reference evidence="1 2" key="1">
    <citation type="journal article" date="2012" name="J. Bacteriol.">
        <title>Genome Sequence of the Protease-Producing Bacterium Rheinheimera nanhaiensis E407-8T, Isolated from Deep-Sea Sediment of the South China Sea.</title>
        <authorList>
            <person name="Zhang X.-Y."/>
            <person name="Zhang Y.-J."/>
            <person name="Qin Q.-L."/>
            <person name="Xie B.-B."/>
            <person name="Chen X.-L."/>
            <person name="Zhou B.-C."/>
            <person name="Zhang Y.-Z."/>
        </authorList>
    </citation>
    <scope>NUCLEOTIDE SEQUENCE [LARGE SCALE GENOMIC DNA]</scope>
    <source>
        <strain evidence="1 2">E407-8</strain>
    </source>
</reference>
<dbReference type="EMBL" id="BAFK01000028">
    <property type="protein sequence ID" value="GAB60461.1"/>
    <property type="molecule type" value="Genomic_DNA"/>
</dbReference>
<proteinExistence type="predicted"/>
<keyword evidence="2" id="KW-1185">Reference proteome</keyword>
<gene>
    <name evidence="1" type="ORF">RNAN_3485</name>
</gene>
<dbReference type="Proteomes" id="UP000004374">
    <property type="component" value="Unassembled WGS sequence"/>
</dbReference>
<dbReference type="STRING" id="562729.RNAN_3485"/>
<comment type="caution">
    <text evidence="1">The sequence shown here is derived from an EMBL/GenBank/DDBJ whole genome shotgun (WGS) entry which is preliminary data.</text>
</comment>
<protein>
    <submittedName>
        <fullName evidence="1">Uncharacterized protein</fullName>
    </submittedName>
</protein>